<dbReference type="eggNOG" id="ENOG50338UA">
    <property type="taxonomic scope" value="Bacteria"/>
</dbReference>
<accession>A0A064CDI1</accession>
<protein>
    <submittedName>
        <fullName evidence="1">Uncharacterized protein</fullName>
    </submittedName>
</protein>
<dbReference type="OrthoDB" id="5049180at2"/>
<organism evidence="1 2">
    <name type="scientific">Mycolicibacterium aromaticivorans JS19b1 = JCM 16368</name>
    <dbReference type="NCBI Taxonomy" id="1440774"/>
    <lineage>
        <taxon>Bacteria</taxon>
        <taxon>Bacillati</taxon>
        <taxon>Actinomycetota</taxon>
        <taxon>Actinomycetes</taxon>
        <taxon>Mycobacteriales</taxon>
        <taxon>Mycobacteriaceae</taxon>
        <taxon>Mycolicibacterium</taxon>
    </lineage>
</organism>
<reference evidence="1" key="1">
    <citation type="submission" date="2014-05" db="EMBL/GenBank/DDBJ databases">
        <title>Genome sequence of Mycobacterium aromaticivorans strain JS19b1T (= DSM 45407T).</title>
        <authorList>
            <person name="Kwak Y."/>
            <person name="Park G.-S."/>
            <person name="Li Q.X."/>
            <person name="Lee S.-E."/>
            <person name="Shin J.-H."/>
        </authorList>
    </citation>
    <scope>NUCLEOTIDE SEQUENCE [LARGE SCALE GENOMIC DNA]</scope>
    <source>
        <strain evidence="1">JS19b1</strain>
    </source>
</reference>
<dbReference type="AlphaFoldDB" id="A0A064CDI1"/>
<keyword evidence="2" id="KW-1185">Reference proteome</keyword>
<comment type="caution">
    <text evidence="1">The sequence shown here is derived from an EMBL/GenBank/DDBJ whole genome shotgun (WGS) entry which is preliminary data.</text>
</comment>
<evidence type="ECO:0000313" key="2">
    <source>
        <dbReference type="Proteomes" id="UP000022835"/>
    </source>
</evidence>
<dbReference type="STRING" id="1440774.Y900_029515"/>
<evidence type="ECO:0000313" key="1">
    <source>
        <dbReference type="EMBL" id="KDE96778.1"/>
    </source>
</evidence>
<name>A0A064CDI1_9MYCO</name>
<sequence length="301" mass="32083">MSSESSERWLELARRAPIGPKRGGLLRSSSTTDDVSAGQLRQACWGESTVVLLVVSVDDTSARAHAVPVSLEAGVEDKATVIVEADASPLYGPIAIWPDAAAEIPFGVLDTIIASIPRSLLEIITGATTNPGTKEGLRRGKFDPPLGSGAAMAIDELFDAFEALQAAPGLRISDSVKSVAQLDIPLPTIVTTLHVTQARAMAIRIGKESLTRDEAQQLAAAAGLAVDDVLAAVAPLPKDLARELQEPRWRPHIRQRAVDGDEDAARTQFGYEAYQLAARETGQGRQQWRQRLEAIIAAEGS</sequence>
<dbReference type="EMBL" id="JALN02000003">
    <property type="protein sequence ID" value="KDE96778.1"/>
    <property type="molecule type" value="Genomic_DNA"/>
</dbReference>
<dbReference type="Proteomes" id="UP000022835">
    <property type="component" value="Unassembled WGS sequence"/>
</dbReference>
<gene>
    <name evidence="1" type="ORF">Y900_029515</name>
</gene>
<proteinExistence type="predicted"/>